<proteinExistence type="predicted"/>
<protein>
    <submittedName>
        <fullName evidence="3">Sugar phosphate isomerase/epimerase</fullName>
    </submittedName>
</protein>
<dbReference type="InterPro" id="IPR047715">
    <property type="entry name" value="EboA_dom"/>
</dbReference>
<organism evidence="3 4">
    <name type="scientific">Prauserella shujinwangii</name>
    <dbReference type="NCBI Taxonomy" id="1453103"/>
    <lineage>
        <taxon>Bacteria</taxon>
        <taxon>Bacillati</taxon>
        <taxon>Actinomycetota</taxon>
        <taxon>Actinomycetes</taxon>
        <taxon>Pseudonocardiales</taxon>
        <taxon>Pseudonocardiaceae</taxon>
        <taxon>Prauserella</taxon>
    </lineage>
</organism>
<comment type="caution">
    <text evidence="3">The sequence shown here is derived from an EMBL/GenBank/DDBJ whole genome shotgun (WGS) entry which is preliminary data.</text>
</comment>
<evidence type="ECO:0000256" key="1">
    <source>
        <dbReference type="SAM" id="MobiDB-lite"/>
    </source>
</evidence>
<dbReference type="Pfam" id="PF01261">
    <property type="entry name" value="AP_endonuc_2"/>
    <property type="match status" value="1"/>
</dbReference>
<evidence type="ECO:0000313" key="4">
    <source>
        <dbReference type="Proteomes" id="UP000238362"/>
    </source>
</evidence>
<dbReference type="Gene3D" id="3.20.20.150">
    <property type="entry name" value="Divalent-metal-dependent TIM barrel enzymes"/>
    <property type="match status" value="1"/>
</dbReference>
<dbReference type="PANTHER" id="PTHR12110:SF52">
    <property type="entry name" value="XYLOSE ISOMERASE"/>
    <property type="match status" value="1"/>
</dbReference>
<reference evidence="3 4" key="1">
    <citation type="submission" date="2018-03" db="EMBL/GenBank/DDBJ databases">
        <title>Genomic Encyclopedia of Type Strains, Phase III (KMG-III): the genomes of soil and plant-associated and newly described type strains.</title>
        <authorList>
            <person name="Whitman W."/>
        </authorList>
    </citation>
    <scope>NUCLEOTIDE SEQUENCE [LARGE SCALE GENOMIC DNA]</scope>
    <source>
        <strain evidence="3 4">CGMCC 4.7125</strain>
    </source>
</reference>
<evidence type="ECO:0000313" key="3">
    <source>
        <dbReference type="EMBL" id="PRX48586.1"/>
    </source>
</evidence>
<name>A0A2T0LX36_9PSEU</name>
<feature type="region of interest" description="Disordered" evidence="1">
    <location>
        <begin position="301"/>
        <end position="321"/>
    </location>
</feature>
<dbReference type="InterPro" id="IPR036237">
    <property type="entry name" value="Xyl_isomerase-like_sf"/>
</dbReference>
<dbReference type="NCBIfam" id="NF035938">
    <property type="entry name" value="EboA_domain"/>
    <property type="match status" value="1"/>
</dbReference>
<gene>
    <name evidence="3" type="ORF">B0I33_104403</name>
</gene>
<dbReference type="PANTHER" id="PTHR12110">
    <property type="entry name" value="HYDROXYPYRUVATE ISOMERASE"/>
    <property type="match status" value="1"/>
</dbReference>
<dbReference type="InterPro" id="IPR050312">
    <property type="entry name" value="IolE/XylAMocC-like"/>
</dbReference>
<dbReference type="InterPro" id="IPR013022">
    <property type="entry name" value="Xyl_isomerase-like_TIM-brl"/>
</dbReference>
<keyword evidence="3" id="KW-0413">Isomerase</keyword>
<dbReference type="RefSeq" id="WP_106178913.1">
    <property type="nucleotide sequence ID" value="NZ_PVNH01000004.1"/>
</dbReference>
<dbReference type="AlphaFoldDB" id="A0A2T0LX36"/>
<keyword evidence="4" id="KW-1185">Reference proteome</keyword>
<dbReference type="EMBL" id="PVNH01000004">
    <property type="protein sequence ID" value="PRX48586.1"/>
    <property type="molecule type" value="Genomic_DNA"/>
</dbReference>
<dbReference type="OrthoDB" id="1900402at2"/>
<feature type="domain" description="Xylose isomerase-like TIM barrel" evidence="2">
    <location>
        <begin position="23"/>
        <end position="274"/>
    </location>
</feature>
<dbReference type="Proteomes" id="UP000238362">
    <property type="component" value="Unassembled WGS sequence"/>
</dbReference>
<dbReference type="SUPFAM" id="SSF51658">
    <property type="entry name" value="Xylose isomerase-like"/>
    <property type="match status" value="1"/>
</dbReference>
<sequence length="475" mass="50660">MSGLRLGYGTNGFASHRLDDALDVIAGLGYDGVALTLDHAHLDPFAADLPGRTSAVAARLGRLGLGVVVETGARYLLDPWRKHQPTLLSAEPVARVDFLRRAVRVAADLGAECVSFWSGVKEPGLADETAWQRLRDGVSAVLEEATERGVRLALEPEPGHFVQHLDQALRLRHDLGSPELLGITLDVGHCVAVEPVDAAECVRRAGALLFNVQLDDMLPGVHEHLEFGAGELDLTATLAALTGIGYTGLAAVELPRHSHAAPEVARRSLAALRAAEWTGDAERRIAADPASVRTLFPAAGRKAGRAPLHPETDPQGLVHGTRDDEARGRLLAALARALPPEDLAKEVGELYRYGDGAERRGVLRNLHRLPTGDPEYSVVRDTGLRLVEDALRANDTGLVAAALGPFAAAHLDAHSWRHGVLKCLFVGVPVAAVAGLAERTDDELVRMVTDYVAERKAAGRDVPPDADAILQEAGQ</sequence>
<evidence type="ECO:0000259" key="2">
    <source>
        <dbReference type="Pfam" id="PF01261"/>
    </source>
</evidence>
<accession>A0A2T0LX36</accession>
<dbReference type="GO" id="GO:0016853">
    <property type="term" value="F:isomerase activity"/>
    <property type="evidence" value="ECO:0007669"/>
    <property type="project" value="UniProtKB-KW"/>
</dbReference>